<organism evidence="1 2">
    <name type="scientific">Bugula neritina</name>
    <name type="common">Brown bryozoan</name>
    <name type="synonym">Sertularia neritina</name>
    <dbReference type="NCBI Taxonomy" id="10212"/>
    <lineage>
        <taxon>Eukaryota</taxon>
        <taxon>Metazoa</taxon>
        <taxon>Spiralia</taxon>
        <taxon>Lophotrochozoa</taxon>
        <taxon>Bryozoa</taxon>
        <taxon>Gymnolaemata</taxon>
        <taxon>Cheilostomatida</taxon>
        <taxon>Flustrina</taxon>
        <taxon>Buguloidea</taxon>
        <taxon>Bugulidae</taxon>
        <taxon>Bugula</taxon>
    </lineage>
</organism>
<comment type="caution">
    <text evidence="1">The sequence shown here is derived from an EMBL/GenBank/DDBJ whole genome shotgun (WGS) entry which is preliminary data.</text>
</comment>
<keyword evidence="2" id="KW-1185">Reference proteome</keyword>
<protein>
    <submittedName>
        <fullName evidence="1">Uncharacterized protein</fullName>
    </submittedName>
</protein>
<accession>A0A7J7J4S0</accession>
<sequence length="66" mass="7665">MLSLFKATRFISKIRLPYIAMKDNIIYKTRSYRIPHTALASEPSSLHTCILYMQLSTTLFRVDNIA</sequence>
<name>A0A7J7J4S0_BUGNE</name>
<gene>
    <name evidence="1" type="ORF">EB796_020974</name>
</gene>
<dbReference type="Proteomes" id="UP000593567">
    <property type="component" value="Unassembled WGS sequence"/>
</dbReference>
<proteinExistence type="predicted"/>
<evidence type="ECO:0000313" key="1">
    <source>
        <dbReference type="EMBL" id="KAF6020724.1"/>
    </source>
</evidence>
<dbReference type="AlphaFoldDB" id="A0A7J7J4S0"/>
<dbReference type="EMBL" id="VXIV02003148">
    <property type="protein sequence ID" value="KAF6020724.1"/>
    <property type="molecule type" value="Genomic_DNA"/>
</dbReference>
<reference evidence="1" key="1">
    <citation type="submission" date="2020-06" db="EMBL/GenBank/DDBJ databases">
        <title>Draft genome of Bugula neritina, a colonial animal packing powerful symbionts and potential medicines.</title>
        <authorList>
            <person name="Rayko M."/>
        </authorList>
    </citation>
    <scope>NUCLEOTIDE SEQUENCE [LARGE SCALE GENOMIC DNA]</scope>
    <source>
        <strain evidence="1">Kwan_BN1</strain>
    </source>
</reference>
<evidence type="ECO:0000313" key="2">
    <source>
        <dbReference type="Proteomes" id="UP000593567"/>
    </source>
</evidence>